<accession>G0W933</accession>
<dbReference type="GeneID" id="11494674"/>
<dbReference type="eggNOG" id="ENOG502RZ58">
    <property type="taxonomic scope" value="Eukaryota"/>
</dbReference>
<reference evidence="1 2" key="1">
    <citation type="journal article" date="2011" name="Proc. Natl. Acad. Sci. U.S.A.">
        <title>Evolutionary erosion of yeast sex chromosomes by mating-type switching accidents.</title>
        <authorList>
            <person name="Gordon J.L."/>
            <person name="Armisen D."/>
            <person name="Proux-Wera E."/>
            <person name="Oheigeartaigh S.S."/>
            <person name="Byrne K.P."/>
            <person name="Wolfe K.H."/>
        </authorList>
    </citation>
    <scope>NUCLEOTIDE SEQUENCE [LARGE SCALE GENOMIC DNA]</scope>
    <source>
        <strain evidence="2">ATCC 10597 / BCRC 20456 / CBS 421 / NBRC 0211 / NRRL Y-12639</strain>
    </source>
</reference>
<dbReference type="HOGENOM" id="CLU_052997_0_0_1"/>
<dbReference type="RefSeq" id="XP_003669537.1">
    <property type="nucleotide sequence ID" value="XM_003669489.1"/>
</dbReference>
<dbReference type="KEGG" id="ndi:NDAI_0C06350"/>
<protein>
    <submittedName>
        <fullName evidence="1">Uncharacterized protein</fullName>
    </submittedName>
</protein>
<gene>
    <name evidence="1" type="primary">NDAI0C06350</name>
    <name evidence="1" type="ordered locus">NDAI_0C06350</name>
</gene>
<proteinExistence type="predicted"/>
<dbReference type="OMA" id="SYYHELD"/>
<name>G0W933_NAUDC</name>
<sequence>MTQEPQQFISPSKKLYHLRHRVTRDQLQHTNLTDWSTIHDLTIDNDIQLVSHAVPFVGPPDLYCNMTNNNANNNMDLFSKPPSLPIYNDSQHSMSTVSTNNTIDSNCNRHISYSQESISESSIFSTPSLASRLRNNISVDSLIQENKRRISDQMDSLNMFVDNKETDIIDDDNIETHHNNQLTTIIRRQTNQDLLKLKYDNRHLLKRKFQLDKIWNNIRKSWKDGTILITLKSLNMYWFGLPVDLRFHIYQLCLYDIYTGESIQHSNKMYQALSQCIKLDTLAKKIWLNLSREENGINCILNSNNTNNVNISSTIIESKFFTFYQGLYYHLRDHLKLNILQDFIIPLLRKSLYSCLSTHANDGMALELLDIFIFSMYYNQLSNVVLIDFLFAVLEQTYFKFFNHDLIEFINQLKSINNNLDLVQILESLRKNHDKQIMEY</sequence>
<dbReference type="Proteomes" id="UP000000689">
    <property type="component" value="Chromosome 3"/>
</dbReference>
<dbReference type="OrthoDB" id="4052116at2759"/>
<dbReference type="EMBL" id="HE580269">
    <property type="protein sequence ID" value="CCD24294.1"/>
    <property type="molecule type" value="Genomic_DNA"/>
</dbReference>
<organism evidence="1 2">
    <name type="scientific">Naumovozyma dairenensis (strain ATCC 10597 / BCRC 20456 / CBS 421 / NBRC 0211 / NRRL Y-12639)</name>
    <name type="common">Saccharomyces dairenensis</name>
    <dbReference type="NCBI Taxonomy" id="1071378"/>
    <lineage>
        <taxon>Eukaryota</taxon>
        <taxon>Fungi</taxon>
        <taxon>Dikarya</taxon>
        <taxon>Ascomycota</taxon>
        <taxon>Saccharomycotina</taxon>
        <taxon>Saccharomycetes</taxon>
        <taxon>Saccharomycetales</taxon>
        <taxon>Saccharomycetaceae</taxon>
        <taxon>Naumovozyma</taxon>
    </lineage>
</organism>
<evidence type="ECO:0000313" key="1">
    <source>
        <dbReference type="EMBL" id="CCD24294.1"/>
    </source>
</evidence>
<evidence type="ECO:0000313" key="2">
    <source>
        <dbReference type="Proteomes" id="UP000000689"/>
    </source>
</evidence>
<dbReference type="AlphaFoldDB" id="G0W933"/>
<keyword evidence="2" id="KW-1185">Reference proteome</keyword>